<dbReference type="PANTHER" id="PTHR12537">
    <property type="entry name" value="RNA BINDING PROTEIN PUMILIO-RELATED"/>
    <property type="match status" value="1"/>
</dbReference>
<keyword evidence="2" id="KW-0810">Translation regulation</keyword>
<dbReference type="SUPFAM" id="SSF48371">
    <property type="entry name" value="ARM repeat"/>
    <property type="match status" value="1"/>
</dbReference>
<keyword evidence="7" id="KW-1185">Reference proteome</keyword>
<evidence type="ECO:0000313" key="7">
    <source>
        <dbReference type="Proteomes" id="UP001642487"/>
    </source>
</evidence>
<dbReference type="InterPro" id="IPR011989">
    <property type="entry name" value="ARM-like"/>
</dbReference>
<evidence type="ECO:0000259" key="5">
    <source>
        <dbReference type="PROSITE" id="PS50303"/>
    </source>
</evidence>
<dbReference type="EMBL" id="OZ021736">
    <property type="protein sequence ID" value="CAK9315738.1"/>
    <property type="molecule type" value="Genomic_DNA"/>
</dbReference>
<feature type="repeat" description="Pumilio" evidence="4">
    <location>
        <begin position="62"/>
        <end position="100"/>
    </location>
</feature>
<dbReference type="Pfam" id="PF00806">
    <property type="entry name" value="PUF"/>
    <property type="match status" value="1"/>
</dbReference>
<proteinExistence type="predicted"/>
<dbReference type="InterPro" id="IPR001313">
    <property type="entry name" value="Pumilio_RNA-bd_rpt"/>
</dbReference>
<dbReference type="PROSITE" id="PS50303">
    <property type="entry name" value="PUM_HD"/>
    <property type="match status" value="1"/>
</dbReference>
<dbReference type="InterPro" id="IPR016024">
    <property type="entry name" value="ARM-type_fold"/>
</dbReference>
<name>A0ABP0Y5L5_9ROSI</name>
<evidence type="ECO:0000256" key="3">
    <source>
        <dbReference type="ARBA" id="ARBA00022884"/>
    </source>
</evidence>
<dbReference type="InterPro" id="IPR033133">
    <property type="entry name" value="PUM-HD"/>
</dbReference>
<dbReference type="Proteomes" id="UP001642487">
    <property type="component" value="Chromosome 2"/>
</dbReference>
<evidence type="ECO:0000256" key="2">
    <source>
        <dbReference type="ARBA" id="ARBA00022845"/>
    </source>
</evidence>
<organism evidence="6 7">
    <name type="scientific">Citrullus colocynthis</name>
    <name type="common">colocynth</name>
    <dbReference type="NCBI Taxonomy" id="252529"/>
    <lineage>
        <taxon>Eukaryota</taxon>
        <taxon>Viridiplantae</taxon>
        <taxon>Streptophyta</taxon>
        <taxon>Embryophyta</taxon>
        <taxon>Tracheophyta</taxon>
        <taxon>Spermatophyta</taxon>
        <taxon>Magnoliopsida</taxon>
        <taxon>eudicotyledons</taxon>
        <taxon>Gunneridae</taxon>
        <taxon>Pentapetalae</taxon>
        <taxon>rosids</taxon>
        <taxon>fabids</taxon>
        <taxon>Cucurbitales</taxon>
        <taxon>Cucurbitaceae</taxon>
        <taxon>Benincaseae</taxon>
        <taxon>Citrullus</taxon>
    </lineage>
</organism>
<evidence type="ECO:0000256" key="1">
    <source>
        <dbReference type="ARBA" id="ARBA00022737"/>
    </source>
</evidence>
<feature type="domain" description="PUM-HD" evidence="5">
    <location>
        <begin position="1"/>
        <end position="141"/>
    </location>
</feature>
<sequence>MIHRVVVKLISRLTYSCQQWTIALSMSPHVLTLAKDFQGGHQVLRSCFYSLSPPPNELILLRIAQNCFELARNQAGCCILQECIEYSNDKLRQLREVLVSPLIQDADNLSIHPYGEKLISYLEEALRAIGFIFNLIRMEKM</sequence>
<dbReference type="Gene3D" id="1.25.10.10">
    <property type="entry name" value="Leucine-rich Repeat Variant"/>
    <property type="match status" value="1"/>
</dbReference>
<accession>A0ABP0Y5L5</accession>
<evidence type="ECO:0000256" key="4">
    <source>
        <dbReference type="PROSITE-ProRule" id="PRU00317"/>
    </source>
</evidence>
<gene>
    <name evidence="6" type="ORF">CITCOLO1_LOCUS7563</name>
</gene>
<keyword evidence="3" id="KW-0694">RNA-binding</keyword>
<dbReference type="PANTHER" id="PTHR12537:SF13">
    <property type="entry name" value="PUMILIO HOMOLOGY DOMAIN FAMILY MEMBER 4"/>
    <property type="match status" value="1"/>
</dbReference>
<evidence type="ECO:0000313" key="6">
    <source>
        <dbReference type="EMBL" id="CAK9315738.1"/>
    </source>
</evidence>
<protein>
    <recommendedName>
        <fullName evidence="5">PUM-HD domain-containing protein</fullName>
    </recommendedName>
</protein>
<reference evidence="6 7" key="1">
    <citation type="submission" date="2024-03" db="EMBL/GenBank/DDBJ databases">
        <authorList>
            <person name="Gkanogiannis A."/>
            <person name="Becerra Lopez-Lavalle L."/>
        </authorList>
    </citation>
    <scope>NUCLEOTIDE SEQUENCE [LARGE SCALE GENOMIC DNA]</scope>
</reference>
<keyword evidence="1" id="KW-0677">Repeat</keyword>
<dbReference type="PROSITE" id="PS50302">
    <property type="entry name" value="PUM"/>
    <property type="match status" value="1"/>
</dbReference>